<gene>
    <name evidence="1" type="primary">ligA</name>
    <name evidence="1" type="ORF">OXU80_16735</name>
</gene>
<accession>A0ACD4NI47</accession>
<dbReference type="EC" id="6.5.1.2" evidence="1"/>
<dbReference type="Proteomes" id="UP001163223">
    <property type="component" value="Chromosome"/>
</dbReference>
<keyword evidence="1" id="KW-0436">Ligase</keyword>
<organism evidence="1 2">
    <name type="scientific">Antarcticirhabdus aurantiaca</name>
    <dbReference type="NCBI Taxonomy" id="2606717"/>
    <lineage>
        <taxon>Bacteria</taxon>
        <taxon>Pseudomonadati</taxon>
        <taxon>Pseudomonadota</taxon>
        <taxon>Alphaproteobacteria</taxon>
        <taxon>Hyphomicrobiales</taxon>
        <taxon>Aurantimonadaceae</taxon>
        <taxon>Antarcticirhabdus</taxon>
    </lineage>
</organism>
<evidence type="ECO:0000313" key="2">
    <source>
        <dbReference type="Proteomes" id="UP001163223"/>
    </source>
</evidence>
<sequence length="814" mass="87827">MDGSKAIEDLTLDEAAAELARLADEMAGHDKRYYEDDAPTVSDAEYDALRQRNAAIEARFPELARSDSPSAKVGAAPSAKFAKVRHAVPMLSLDNAFSDEDVADWAKRVRRMLKLGEADPLAITAEPKIDGLSLSLRYEKGRLVTAATRGDGTVGEDVTRNALTLDDIPERLKGEAPDIFEVRGEVYMAHADFAALNERQAAEGKPVFANPRNAAAGSLRQKDPEITAKRPLRFFAYAWGGASDLPGDTQTEVVAAIGRFGFPVNDWMGRFDTVEGLIERYHAIEDRRASLGYDIDGVVYKVDDLSYQADLGFVSRSPRWAIAHKFSAEKAMTTVEAIEINVGRTGKLAPLAKLKPVTVGGVVVSNVTLHNEDYIAGRDADGGPIREGCDIRIGDTVVIQRAGDVIPQVVDVVLDKRPAQAEPYAFPHSCPVCGSLAVRDINPRTGRTDSMRRCTAALTCPAQAKEGLKHFVSRNAFDIEGLGEVMVEALFDGGVIQQPADIFRLTLDTLKPVVEERQLALRLERERKEDEDLAARGEPPKARGKRKAYDYTKATQNVLDAIEARRKIAFARLLFALGIPQVGEVAAKDLARRFPDMPALREAVSGAAAEEQRSFWNELQGVSFIGETTVSALREGAFDHAGDDAWDPLADPAIKLNTRQREALAEAYSEPGALGRRLREAARHPGGAAFDSIAKEAGIGPAATQSLIDFFAEEKNNAAVDALLAEVGTEKAEAPAGDGPLSDQTVVFTGSLERMTRDEAKAMAEALGAKVAGSVSRSTNLVVAGPGAGSKLDKAKQYGVEVIDEATWLERAGA</sequence>
<proteinExistence type="predicted"/>
<reference evidence="1" key="1">
    <citation type="submission" date="2022-11" db="EMBL/GenBank/DDBJ databases">
        <title>beta-Carotene-producing bacterium, Jeongeuplla avenae sp. nov., alleviates the salt stress of Arabidopsis seedlings.</title>
        <authorList>
            <person name="Jiang L."/>
            <person name="Lee J."/>
        </authorList>
    </citation>
    <scope>NUCLEOTIDE SEQUENCE</scope>
    <source>
        <strain evidence="1">DY_R2A_6</strain>
    </source>
</reference>
<name>A0ACD4NI47_9HYPH</name>
<protein>
    <submittedName>
        <fullName evidence="1">NAD-dependent DNA ligase LigA</fullName>
        <ecNumber evidence="1">6.5.1.2</ecNumber>
    </submittedName>
</protein>
<evidence type="ECO:0000313" key="1">
    <source>
        <dbReference type="EMBL" id="WAJ26518.1"/>
    </source>
</evidence>
<dbReference type="EMBL" id="CP113520">
    <property type="protein sequence ID" value="WAJ26518.1"/>
    <property type="molecule type" value="Genomic_DNA"/>
</dbReference>
<keyword evidence="2" id="KW-1185">Reference proteome</keyword>